<evidence type="ECO:0000256" key="13">
    <source>
        <dbReference type="SAM" id="MobiDB-lite"/>
    </source>
</evidence>
<keyword evidence="8 12" id="KW-0406">Ion transport</keyword>
<dbReference type="GO" id="GO:0034765">
    <property type="term" value="P:regulation of monoatomic ion transmembrane transport"/>
    <property type="evidence" value="ECO:0007669"/>
    <property type="project" value="TreeGrafter"/>
</dbReference>
<evidence type="ECO:0000256" key="8">
    <source>
        <dbReference type="ARBA" id="ARBA00023065"/>
    </source>
</evidence>
<feature type="region of interest" description="Disordered" evidence="13">
    <location>
        <begin position="196"/>
        <end position="224"/>
    </location>
</feature>
<evidence type="ECO:0000256" key="5">
    <source>
        <dbReference type="ARBA" id="ARBA00022882"/>
    </source>
</evidence>
<protein>
    <recommendedName>
        <fullName evidence="14">Inward rectifier potassium channel C-terminal domain-containing protein</fullName>
    </recommendedName>
</protein>
<dbReference type="GO" id="GO:0005886">
    <property type="term" value="C:plasma membrane"/>
    <property type="evidence" value="ECO:0007669"/>
    <property type="project" value="TreeGrafter"/>
</dbReference>
<dbReference type="InterPro" id="IPR016449">
    <property type="entry name" value="K_chnl_inward-rec_Kir"/>
</dbReference>
<dbReference type="AlphaFoldDB" id="A0A0K2VBM6"/>
<dbReference type="EMBL" id="HACA01030523">
    <property type="protein sequence ID" value="CDW47884.1"/>
    <property type="molecule type" value="Transcribed_RNA"/>
</dbReference>
<evidence type="ECO:0000256" key="11">
    <source>
        <dbReference type="ARBA" id="ARBA00034430"/>
    </source>
</evidence>
<dbReference type="Gene3D" id="2.60.40.1400">
    <property type="entry name" value="G protein-activated inward rectifier potassium channel 1"/>
    <property type="match status" value="1"/>
</dbReference>
<evidence type="ECO:0000256" key="12">
    <source>
        <dbReference type="RuleBase" id="RU003822"/>
    </source>
</evidence>
<dbReference type="PANTHER" id="PTHR11767">
    <property type="entry name" value="INWARD RECTIFIER POTASSIUM CHANNEL"/>
    <property type="match status" value="1"/>
</dbReference>
<keyword evidence="4 12" id="KW-0812">Transmembrane</keyword>
<dbReference type="InterPro" id="IPR013518">
    <property type="entry name" value="K_chnl_inward-rec_Kir_cyto"/>
</dbReference>
<evidence type="ECO:0000313" key="15">
    <source>
        <dbReference type="EMBL" id="CDW47884.1"/>
    </source>
</evidence>
<keyword evidence="7" id="KW-1133">Transmembrane helix</keyword>
<keyword evidence="10 12" id="KW-0407">Ion channel</keyword>
<dbReference type="GO" id="GO:0005242">
    <property type="term" value="F:inward rectifier potassium channel activity"/>
    <property type="evidence" value="ECO:0007669"/>
    <property type="project" value="InterPro"/>
</dbReference>
<keyword evidence="6 12" id="KW-0630">Potassium</keyword>
<dbReference type="Pfam" id="PF17655">
    <property type="entry name" value="IRK_C"/>
    <property type="match status" value="1"/>
</dbReference>
<name>A0A0K2VBM6_LEPSM</name>
<comment type="catalytic activity">
    <reaction evidence="11">
        <text>K(+)(in) = K(+)(out)</text>
        <dbReference type="Rhea" id="RHEA:29463"/>
        <dbReference type="ChEBI" id="CHEBI:29103"/>
    </reaction>
</comment>
<keyword evidence="9" id="KW-0472">Membrane</keyword>
<evidence type="ECO:0000256" key="10">
    <source>
        <dbReference type="ARBA" id="ARBA00023303"/>
    </source>
</evidence>
<feature type="domain" description="Inward rectifier potassium channel C-terminal" evidence="14">
    <location>
        <begin position="30"/>
        <end position="205"/>
    </location>
</feature>
<evidence type="ECO:0000256" key="9">
    <source>
        <dbReference type="ARBA" id="ARBA00023136"/>
    </source>
</evidence>
<accession>A0A0K2VBM6</accession>
<dbReference type="GO" id="GO:1990573">
    <property type="term" value="P:potassium ion import across plasma membrane"/>
    <property type="evidence" value="ECO:0007669"/>
    <property type="project" value="TreeGrafter"/>
</dbReference>
<dbReference type="SUPFAM" id="SSF81296">
    <property type="entry name" value="E set domains"/>
    <property type="match status" value="1"/>
</dbReference>
<evidence type="ECO:0000256" key="1">
    <source>
        <dbReference type="ARBA" id="ARBA00004141"/>
    </source>
</evidence>
<dbReference type="InterPro" id="IPR014756">
    <property type="entry name" value="Ig_E-set"/>
</dbReference>
<evidence type="ECO:0000256" key="6">
    <source>
        <dbReference type="ARBA" id="ARBA00022958"/>
    </source>
</evidence>
<organism evidence="15">
    <name type="scientific">Lepeophtheirus salmonis</name>
    <name type="common">Salmon louse</name>
    <name type="synonym">Caligus salmonis</name>
    <dbReference type="NCBI Taxonomy" id="72036"/>
    <lineage>
        <taxon>Eukaryota</taxon>
        <taxon>Metazoa</taxon>
        <taxon>Ecdysozoa</taxon>
        <taxon>Arthropoda</taxon>
        <taxon>Crustacea</taxon>
        <taxon>Multicrustacea</taxon>
        <taxon>Hexanauplia</taxon>
        <taxon>Copepoda</taxon>
        <taxon>Siphonostomatoida</taxon>
        <taxon>Caligidae</taxon>
        <taxon>Lepeophtheirus</taxon>
    </lineage>
</organism>
<dbReference type="GO" id="GO:0034702">
    <property type="term" value="C:monoatomic ion channel complex"/>
    <property type="evidence" value="ECO:0007669"/>
    <property type="project" value="UniProtKB-KW"/>
</dbReference>
<evidence type="ECO:0000256" key="2">
    <source>
        <dbReference type="ARBA" id="ARBA00022448"/>
    </source>
</evidence>
<comment type="similarity">
    <text evidence="12">Belongs to the inward rectifier-type potassium channel (TC 1.A.2.1) family.</text>
</comment>
<dbReference type="PRINTS" id="PR01320">
    <property type="entry name" value="KIRCHANNEL"/>
</dbReference>
<dbReference type="FunFam" id="2.60.40.1400:FF:000001">
    <property type="entry name" value="G protein-activated inward rectifier potassium channel 2"/>
    <property type="match status" value="1"/>
</dbReference>
<keyword evidence="3 12" id="KW-0633">Potassium transport</keyword>
<dbReference type="OrthoDB" id="273257at2759"/>
<evidence type="ECO:0000256" key="4">
    <source>
        <dbReference type="ARBA" id="ARBA00022692"/>
    </source>
</evidence>
<evidence type="ECO:0000256" key="7">
    <source>
        <dbReference type="ARBA" id="ARBA00022989"/>
    </source>
</evidence>
<keyword evidence="2 12" id="KW-0813">Transport</keyword>
<comment type="subcellular location">
    <subcellularLocation>
        <location evidence="1 12">Membrane</location>
        <topology evidence="1 12">Multi-pass membrane protein</topology>
    </subcellularLocation>
</comment>
<dbReference type="InterPro" id="IPR041647">
    <property type="entry name" value="IRK_C"/>
</dbReference>
<evidence type="ECO:0000259" key="14">
    <source>
        <dbReference type="Pfam" id="PF17655"/>
    </source>
</evidence>
<proteinExistence type="inferred from homology"/>
<evidence type="ECO:0000256" key="3">
    <source>
        <dbReference type="ARBA" id="ARBA00022538"/>
    </source>
</evidence>
<sequence length="291" mass="32715">MSSDTLLFISCMVGTIFAKLSRPKKRAQTLLFSRNAVVSSKDGYLCLQFRVGNMRNSHLVESHARAILISKRVTSEGEVIPYHQTDLKVGSDMEGEDDDVFFIWPMTIIHRIDEESPFYNMSARDFIKKRFEVIVVLEGIVEPTGMSIQARSSYLPPEILWGHRFQNVLTFKESEGSYIIDYSSFNSVYKVETPPHSAKHLDEEKKTEAEAKGKRESSSWSLPASNPRGAAGLIAKYKLQANHISVPCLPQYRKIVPSSSSNSVHEGAKTNLNSRTSSITSSLNANVERFF</sequence>
<keyword evidence="5 12" id="KW-0851">Voltage-gated channel</keyword>
<feature type="compositionally biased region" description="Basic and acidic residues" evidence="13">
    <location>
        <begin position="199"/>
        <end position="217"/>
    </location>
</feature>
<reference evidence="15" key="1">
    <citation type="submission" date="2014-05" db="EMBL/GenBank/DDBJ databases">
        <authorList>
            <person name="Chronopoulou M."/>
        </authorList>
    </citation>
    <scope>NUCLEOTIDE SEQUENCE</scope>
    <source>
        <tissue evidence="15">Whole organism</tissue>
    </source>
</reference>
<dbReference type="PANTHER" id="PTHR11767:SF102">
    <property type="entry name" value="INWARDLY RECTIFYING POTASSIUM CHANNEL 1, ISOFORM F"/>
    <property type="match status" value="1"/>
</dbReference>